<name>A0ABZ3IKF3_9FIRM</name>
<accession>A0ABZ3IKF3</accession>
<gene>
    <name evidence="2" type="ORF">SPSIL_021000</name>
</gene>
<organism evidence="2 3">
    <name type="scientific">Sporomusa silvacetica DSM 10669</name>
    <dbReference type="NCBI Taxonomy" id="1123289"/>
    <lineage>
        <taxon>Bacteria</taxon>
        <taxon>Bacillati</taxon>
        <taxon>Bacillota</taxon>
        <taxon>Negativicutes</taxon>
        <taxon>Selenomonadales</taxon>
        <taxon>Sporomusaceae</taxon>
        <taxon>Sporomusa</taxon>
    </lineage>
</organism>
<dbReference type="EMBL" id="CP155573">
    <property type="protein sequence ID" value="XFO65952.1"/>
    <property type="molecule type" value="Genomic_DNA"/>
</dbReference>
<dbReference type="Proteomes" id="UP000216752">
    <property type="component" value="Chromosome"/>
</dbReference>
<protein>
    <recommendedName>
        <fullName evidence="4">Pilus assembly protein, PilO</fullName>
    </recommendedName>
</protein>
<evidence type="ECO:0008006" key="4">
    <source>
        <dbReference type="Google" id="ProtNLM"/>
    </source>
</evidence>
<keyword evidence="1" id="KW-0472">Membrane</keyword>
<feature type="transmembrane region" description="Helical" evidence="1">
    <location>
        <begin position="20"/>
        <end position="39"/>
    </location>
</feature>
<evidence type="ECO:0000313" key="2">
    <source>
        <dbReference type="EMBL" id="XFO65952.1"/>
    </source>
</evidence>
<dbReference type="InterPro" id="IPR014717">
    <property type="entry name" value="Transl_elong_EF1B/ribsomal_bS6"/>
</dbReference>
<keyword evidence="3" id="KW-1185">Reference proteome</keyword>
<sequence>MEWLGNWSIKYKAIAQYKGWVLGVGALLVTLLFYIGIVIPQRATIAVVKNQYQTERERLKIIEAYAKKHPDSISHLKELDQKLTLIDAKLPNQPELGEFIKEIEQASNLSKMRLAEIKPTAAINNAGYLEIPIEVLLKGSFTNLLEFIKTIEGSQRFTSISNTNIQAKQGMLEVKLTMVIYSFGVAGETKLSSQNSDSSTKK</sequence>
<proteinExistence type="predicted"/>
<dbReference type="PANTHER" id="PTHR39555:SF1">
    <property type="entry name" value="TYPE IV PILUS INNER MEMBRANE COMPONENT PILO"/>
    <property type="match status" value="1"/>
</dbReference>
<dbReference type="InterPro" id="IPR007445">
    <property type="entry name" value="PilO"/>
</dbReference>
<keyword evidence="1" id="KW-0812">Transmembrane</keyword>
<reference evidence="2" key="1">
    <citation type="submission" date="2024-05" db="EMBL/GenBank/DDBJ databases">
        <title>Isolation and characterization of Sporomusa carbonis sp. nov., a carboxydotrophic hydrogenogen in the genus of Sporomusa isolated from a charcoal burning pile.</title>
        <authorList>
            <person name="Boeer T."/>
            <person name="Rosenbaum F."/>
            <person name="Eysell L."/>
            <person name="Mueller V."/>
            <person name="Daniel R."/>
            <person name="Poehlein A."/>
        </authorList>
    </citation>
    <scope>NUCLEOTIDE SEQUENCE [LARGE SCALE GENOMIC DNA]</scope>
    <source>
        <strain evidence="2">DSM 10669</strain>
    </source>
</reference>
<keyword evidence="1" id="KW-1133">Transmembrane helix</keyword>
<dbReference type="Pfam" id="PF04350">
    <property type="entry name" value="PilO"/>
    <property type="match status" value="1"/>
</dbReference>
<dbReference type="PANTHER" id="PTHR39555">
    <property type="entry name" value="FIMBRIAL ASSEMBLY PROTEIN PILO-LIKE PROTEIN-RELATED"/>
    <property type="match status" value="1"/>
</dbReference>
<evidence type="ECO:0000313" key="3">
    <source>
        <dbReference type="Proteomes" id="UP000216752"/>
    </source>
</evidence>
<dbReference type="Gene3D" id="3.30.70.60">
    <property type="match status" value="1"/>
</dbReference>
<evidence type="ECO:0000256" key="1">
    <source>
        <dbReference type="SAM" id="Phobius"/>
    </source>
</evidence>
<dbReference type="RefSeq" id="WP_094604671.1">
    <property type="nucleotide sequence ID" value="NZ_CP155573.1"/>
</dbReference>